<feature type="domain" description="Major facilitator superfamily (MFS) profile" evidence="8">
    <location>
        <begin position="100"/>
        <end position="483"/>
    </location>
</feature>
<name>A0A410WSX8_9BACL</name>
<feature type="transmembrane region" description="Helical" evidence="7">
    <location>
        <begin position="431"/>
        <end position="451"/>
    </location>
</feature>
<dbReference type="Proteomes" id="UP000288943">
    <property type="component" value="Chromosome"/>
</dbReference>
<dbReference type="OrthoDB" id="9815356at2"/>
<feature type="region of interest" description="Disordered" evidence="6">
    <location>
        <begin position="1"/>
        <end position="31"/>
    </location>
</feature>
<evidence type="ECO:0000313" key="12">
    <source>
        <dbReference type="Proteomes" id="UP001527202"/>
    </source>
</evidence>
<sequence length="484" mass="49183">MVSPCKIGSPAGLTDGASGPETASDVPVVEASAPIPAEAEALVQDQTSASVLKPSPVTASASIPAPASTGALSADSQPRSVSPSAPASLPVPPSAPSSLSASKALLFSAACGLAVANIYYAQPLLDALASEFGVAPAAVGLVVTVTQICYALGLLLLVPLGDLLNRRRLIVVQMLLSAGALLIVGTAPSAPVLLAGLAAVGLLAVVTQVLVAYASTLASSAERGRVVGVVQSGIVIGILLARTFAGTLTDLAGWRSVYLISALLMFVTGAALYRILPDVHHTKTELSYPRLLRSVFALFIEERLLRIRAVLAFLIFTVFSTLWTALVLPLSAPPLSLSHTAVGAFGLAGAAGALAAARAGRLADRGLGQRTTGLALVLLLASWGFIGFTPHSLAAAVIGVILLDLAVQAVHVTNQSLIFTVRPEARSRLTAGYMIFYSLGSATGAIASTSLYAIGGWNGVCLFGAAVSGLALLFWAVTRGNGPE</sequence>
<feature type="transmembrane region" description="Helical" evidence="7">
    <location>
        <begin position="169"/>
        <end position="187"/>
    </location>
</feature>
<dbReference type="PANTHER" id="PTHR42910">
    <property type="entry name" value="TRANSPORTER SCO4007-RELATED"/>
    <property type="match status" value="1"/>
</dbReference>
<dbReference type="RefSeq" id="WP_042229295.1">
    <property type="nucleotide sequence ID" value="NZ_CP026520.1"/>
</dbReference>
<reference evidence="10 11" key="1">
    <citation type="submission" date="2018-01" db="EMBL/GenBank/DDBJ databases">
        <title>The whole genome sequencing and assembly of Paenibacillus chitinolyticus KCCM 41400 strain.</title>
        <authorList>
            <person name="Kim J.-Y."/>
            <person name="Park M.-K."/>
            <person name="Lee Y.-J."/>
            <person name="Yi H."/>
            <person name="Bahn Y.-S."/>
            <person name="Kim J.F."/>
            <person name="Lee D.-W."/>
        </authorList>
    </citation>
    <scope>NUCLEOTIDE SEQUENCE [LARGE SCALE GENOMIC DNA]</scope>
    <source>
        <strain evidence="10 11">KCCM 41400</strain>
    </source>
</reference>
<feature type="transmembrane region" description="Helical" evidence="7">
    <location>
        <begin position="226"/>
        <end position="245"/>
    </location>
</feature>
<evidence type="ECO:0000256" key="1">
    <source>
        <dbReference type="ARBA" id="ARBA00004651"/>
    </source>
</evidence>
<evidence type="ECO:0000256" key="3">
    <source>
        <dbReference type="ARBA" id="ARBA00022692"/>
    </source>
</evidence>
<protein>
    <submittedName>
        <fullName evidence="10">MFS transporter</fullName>
    </submittedName>
</protein>
<dbReference type="PROSITE" id="PS50850">
    <property type="entry name" value="MFS"/>
    <property type="match status" value="1"/>
</dbReference>
<dbReference type="AlphaFoldDB" id="A0A410WSX8"/>
<evidence type="ECO:0000256" key="7">
    <source>
        <dbReference type="SAM" id="Phobius"/>
    </source>
</evidence>
<keyword evidence="2" id="KW-0813">Transport</keyword>
<proteinExistence type="predicted"/>
<dbReference type="EMBL" id="CP026520">
    <property type="protein sequence ID" value="QAV17499.1"/>
    <property type="molecule type" value="Genomic_DNA"/>
</dbReference>
<dbReference type="GeneID" id="95374643"/>
<dbReference type="Gene3D" id="1.20.1250.20">
    <property type="entry name" value="MFS general substrate transporter like domains"/>
    <property type="match status" value="1"/>
</dbReference>
<feature type="transmembrane region" description="Helical" evidence="7">
    <location>
        <begin position="193"/>
        <end position="214"/>
    </location>
</feature>
<reference evidence="9 12" key="2">
    <citation type="submission" date="2022-05" db="EMBL/GenBank/DDBJ databases">
        <title>Genome Sequencing of Bee-Associated Microbes.</title>
        <authorList>
            <person name="Dunlap C."/>
        </authorList>
    </citation>
    <scope>NUCLEOTIDE SEQUENCE [LARGE SCALE GENOMIC DNA]</scope>
    <source>
        <strain evidence="9 12">NRRL B-23120</strain>
    </source>
</reference>
<evidence type="ECO:0000313" key="11">
    <source>
        <dbReference type="Proteomes" id="UP000288943"/>
    </source>
</evidence>
<comment type="subcellular location">
    <subcellularLocation>
        <location evidence="1">Cell membrane</location>
        <topology evidence="1">Multi-pass membrane protein</topology>
    </subcellularLocation>
</comment>
<feature type="transmembrane region" description="Helical" evidence="7">
    <location>
        <begin position="457"/>
        <end position="477"/>
    </location>
</feature>
<dbReference type="GO" id="GO:0005886">
    <property type="term" value="C:plasma membrane"/>
    <property type="evidence" value="ECO:0007669"/>
    <property type="project" value="UniProtKB-SubCell"/>
</dbReference>
<keyword evidence="5 7" id="KW-0472">Membrane</keyword>
<feature type="transmembrane region" description="Helical" evidence="7">
    <location>
        <begin position="134"/>
        <end position="157"/>
    </location>
</feature>
<organism evidence="10 11">
    <name type="scientific">Paenibacillus chitinolyticus</name>
    <dbReference type="NCBI Taxonomy" id="79263"/>
    <lineage>
        <taxon>Bacteria</taxon>
        <taxon>Bacillati</taxon>
        <taxon>Bacillota</taxon>
        <taxon>Bacilli</taxon>
        <taxon>Bacillales</taxon>
        <taxon>Paenibacillaceae</taxon>
        <taxon>Paenibacillus</taxon>
    </lineage>
</organism>
<feature type="region of interest" description="Disordered" evidence="6">
    <location>
        <begin position="68"/>
        <end position="93"/>
    </location>
</feature>
<evidence type="ECO:0000256" key="2">
    <source>
        <dbReference type="ARBA" id="ARBA00022448"/>
    </source>
</evidence>
<feature type="transmembrane region" description="Helical" evidence="7">
    <location>
        <begin position="257"/>
        <end position="276"/>
    </location>
</feature>
<dbReference type="SUPFAM" id="SSF103473">
    <property type="entry name" value="MFS general substrate transporter"/>
    <property type="match status" value="1"/>
</dbReference>
<dbReference type="KEGG" id="pchi:PC41400_07405"/>
<accession>A0A410WSX8</accession>
<dbReference type="CDD" id="cd17324">
    <property type="entry name" value="MFS_NepI_like"/>
    <property type="match status" value="1"/>
</dbReference>
<feature type="compositionally biased region" description="Low complexity" evidence="6">
    <location>
        <begin position="76"/>
        <end position="88"/>
    </location>
</feature>
<dbReference type="InterPro" id="IPR020846">
    <property type="entry name" value="MFS_dom"/>
</dbReference>
<keyword evidence="3 7" id="KW-0812">Transmembrane</keyword>
<feature type="transmembrane region" description="Helical" evidence="7">
    <location>
        <begin position="309"/>
        <end position="330"/>
    </location>
</feature>
<evidence type="ECO:0000259" key="8">
    <source>
        <dbReference type="PROSITE" id="PS50850"/>
    </source>
</evidence>
<evidence type="ECO:0000313" key="10">
    <source>
        <dbReference type="EMBL" id="QAV17499.1"/>
    </source>
</evidence>
<keyword evidence="4 7" id="KW-1133">Transmembrane helix</keyword>
<gene>
    <name evidence="9" type="ORF">M5X16_08160</name>
    <name evidence="10" type="ORF">PC41400_07405</name>
</gene>
<dbReference type="InterPro" id="IPR036259">
    <property type="entry name" value="MFS_trans_sf"/>
</dbReference>
<feature type="transmembrane region" description="Helical" evidence="7">
    <location>
        <begin position="367"/>
        <end position="386"/>
    </location>
</feature>
<evidence type="ECO:0000256" key="4">
    <source>
        <dbReference type="ARBA" id="ARBA00022989"/>
    </source>
</evidence>
<dbReference type="PANTHER" id="PTHR42910:SF1">
    <property type="entry name" value="MAJOR FACILITATOR SUPERFAMILY (MFS) PROFILE DOMAIN-CONTAINING PROTEIN"/>
    <property type="match status" value="1"/>
</dbReference>
<dbReference type="InterPro" id="IPR011701">
    <property type="entry name" value="MFS"/>
</dbReference>
<dbReference type="EMBL" id="JAMDMJ010000008">
    <property type="protein sequence ID" value="MCY9595744.1"/>
    <property type="molecule type" value="Genomic_DNA"/>
</dbReference>
<evidence type="ECO:0000256" key="5">
    <source>
        <dbReference type="ARBA" id="ARBA00023136"/>
    </source>
</evidence>
<evidence type="ECO:0000313" key="9">
    <source>
        <dbReference type="EMBL" id="MCY9595744.1"/>
    </source>
</evidence>
<feature type="transmembrane region" description="Helical" evidence="7">
    <location>
        <begin position="336"/>
        <end position="355"/>
    </location>
</feature>
<dbReference type="Pfam" id="PF07690">
    <property type="entry name" value="MFS_1"/>
    <property type="match status" value="1"/>
</dbReference>
<keyword evidence="12" id="KW-1185">Reference proteome</keyword>
<feature type="transmembrane region" description="Helical" evidence="7">
    <location>
        <begin position="104"/>
        <end position="122"/>
    </location>
</feature>
<dbReference type="Proteomes" id="UP001527202">
    <property type="component" value="Unassembled WGS sequence"/>
</dbReference>
<dbReference type="GO" id="GO:0022857">
    <property type="term" value="F:transmembrane transporter activity"/>
    <property type="evidence" value="ECO:0007669"/>
    <property type="project" value="InterPro"/>
</dbReference>
<evidence type="ECO:0000256" key="6">
    <source>
        <dbReference type="SAM" id="MobiDB-lite"/>
    </source>
</evidence>